<keyword evidence="1" id="KW-0812">Transmembrane</keyword>
<reference evidence="2 3" key="1">
    <citation type="submission" date="2022-11" db="EMBL/GenBank/DDBJ databases">
        <title>Mycobacterium sp. nov.</title>
        <authorList>
            <person name="Papic B."/>
            <person name="Spicic S."/>
            <person name="Duvnjak S."/>
        </authorList>
    </citation>
    <scope>NUCLEOTIDE SEQUENCE [LARGE SCALE GENOMIC DNA]</scope>
    <source>
        <strain evidence="2 3">CVI_P4</strain>
    </source>
</reference>
<sequence>MSTQDETDHDAVPTMVCPVCEVDVPAGNFCGLCGAHRASAEAKGPRWLRGDAFGAAPNENVLLPSVASSLFPHIPKRSRAPFRVGLMLVLVGLVGFAIVKMPSALITICALGLPVLFLLYLAESGVYRDMSMSSLAAAGLLGAGFGVGWILLTGEIVARAYGVPMAAGLALQHLVKEGIAIPTGGVLLMLVPTLVVRLLGAGSRESLDGFVVGALSSLMFAAGATLTRLAPQFATGLFAHGRPMKGLFVEAGICGVTIPLTAAVAGGMLGIALWFKGPSGNAHERPGRIRAILFLLAAVVVLMHIGVACTDLLGLPQLQVLGLHVLIMVIALILLRISLQLALMHEAHDPIQQDEPILCIHCEMVVPDMAFCPACGAASRASSRISRQARRESRPVRQVAAEGS</sequence>
<comment type="caution">
    <text evidence="2">The sequence shown here is derived from an EMBL/GenBank/DDBJ whole genome shotgun (WGS) entry which is preliminary data.</text>
</comment>
<feature type="transmembrane region" description="Helical" evidence="1">
    <location>
        <begin position="287"/>
        <end position="306"/>
    </location>
</feature>
<keyword evidence="3" id="KW-1185">Reference proteome</keyword>
<keyword evidence="1" id="KW-1133">Transmembrane helix</keyword>
<feature type="transmembrane region" description="Helical" evidence="1">
    <location>
        <begin position="318"/>
        <end position="335"/>
    </location>
</feature>
<evidence type="ECO:0000313" key="2">
    <source>
        <dbReference type="EMBL" id="MCX2939877.1"/>
    </source>
</evidence>
<name>A0ABT3SM30_9MYCO</name>
<dbReference type="RefSeq" id="WP_265999714.1">
    <property type="nucleotide sequence ID" value="NZ_JAPJDN010000029.1"/>
</dbReference>
<feature type="transmembrane region" description="Helical" evidence="1">
    <location>
        <begin position="178"/>
        <end position="200"/>
    </location>
</feature>
<accession>A0ABT3SM30</accession>
<feature type="transmembrane region" description="Helical" evidence="1">
    <location>
        <begin position="104"/>
        <end position="122"/>
    </location>
</feature>
<evidence type="ECO:0000313" key="3">
    <source>
        <dbReference type="Proteomes" id="UP001300745"/>
    </source>
</evidence>
<proteinExistence type="predicted"/>
<protein>
    <submittedName>
        <fullName evidence="2">Zinc ribbon domain-containing protein</fullName>
    </submittedName>
</protein>
<evidence type="ECO:0000256" key="1">
    <source>
        <dbReference type="SAM" id="Phobius"/>
    </source>
</evidence>
<feature type="transmembrane region" description="Helical" evidence="1">
    <location>
        <begin position="80"/>
        <end position="98"/>
    </location>
</feature>
<dbReference type="EMBL" id="JAPJDO010000029">
    <property type="protein sequence ID" value="MCX2939877.1"/>
    <property type="molecule type" value="Genomic_DNA"/>
</dbReference>
<organism evidence="2 3">
    <name type="scientific">Mycobacterium pinniadriaticum</name>
    <dbReference type="NCBI Taxonomy" id="2994102"/>
    <lineage>
        <taxon>Bacteria</taxon>
        <taxon>Bacillati</taxon>
        <taxon>Actinomycetota</taxon>
        <taxon>Actinomycetes</taxon>
        <taxon>Mycobacteriales</taxon>
        <taxon>Mycobacteriaceae</taxon>
        <taxon>Mycobacterium</taxon>
    </lineage>
</organism>
<feature type="transmembrane region" description="Helical" evidence="1">
    <location>
        <begin position="207"/>
        <end position="227"/>
    </location>
</feature>
<gene>
    <name evidence="2" type="ORF">ORI27_24575</name>
</gene>
<keyword evidence="1" id="KW-0472">Membrane</keyword>
<feature type="transmembrane region" description="Helical" evidence="1">
    <location>
        <begin position="247"/>
        <end position="275"/>
    </location>
</feature>
<dbReference type="Proteomes" id="UP001300745">
    <property type="component" value="Unassembled WGS sequence"/>
</dbReference>
<feature type="transmembrane region" description="Helical" evidence="1">
    <location>
        <begin position="134"/>
        <end position="158"/>
    </location>
</feature>